<sequence>MKTLETRYPVDSLLVDDNVVAGCYSYENGLRRGEVVMLDMASGDMLFSAATSGTFNIARHKSTIFAANASDVAVMSSETLSVMKVCRTESMNTDICVASAVMSTTSDGRVIVFDGMLRMQSEYKVSDEILWCLSAEENVAYAGGDDGRVHRVDMRLGKGHPVAEKKGVVTMLHLGGNLLYVGTSGGAVEAYDIRTYGVVLRKDIGSTWRMRVGGGNICLACVHDGVKVLDLSWNAVRDINPQSMVYAAEITGDHVIFSSFYEKKIFVDCICGKPVQETKKQKVSTLKQMKITFQTTSGEKHSLEVDDEMTVGDAKKRVEEMMKEENRVAAQDQRYIFAGKILEDGEKFKSIENLKDGSCVFLMGKSRAKAAEKKEREGGASRPGPQPQQPSYNAGVGYPQGSPNMGGRNDFIGAGIQQSFEYLSNNPEVIDMMYGHLMANMNEEQKENLRRTILSQIKEFQRNPKAFQQAMDYAQNINPGAFNQMAGAMPMGQGSFPHAQPQYQPPYGSPGPIPCSHGYYPPYFAGMPHYSPYQIPPQHPAPSPISDSRLREIHAKNANHLLEMGFDNDELNFEALKSTNGDVNSAIDLLIKWMENKKP</sequence>
<dbReference type="EMBL" id="JARGDH010000006">
    <property type="protein sequence ID" value="KAL0265912.1"/>
    <property type="molecule type" value="Genomic_DNA"/>
</dbReference>
<gene>
    <name evidence="4" type="ORF">PYX00_011629</name>
</gene>
<dbReference type="PANTHER" id="PTHR10677:SF3">
    <property type="entry name" value="FI07626P-RELATED"/>
    <property type="match status" value="1"/>
</dbReference>
<dbReference type="GO" id="GO:0031593">
    <property type="term" value="F:polyubiquitin modification-dependent protein binding"/>
    <property type="evidence" value="ECO:0007669"/>
    <property type="project" value="TreeGrafter"/>
</dbReference>
<dbReference type="InterPro" id="IPR015496">
    <property type="entry name" value="Ubiquilin"/>
</dbReference>
<dbReference type="PROSITE" id="PS50030">
    <property type="entry name" value="UBA"/>
    <property type="match status" value="1"/>
</dbReference>
<dbReference type="InterPro" id="IPR009060">
    <property type="entry name" value="UBA-like_sf"/>
</dbReference>
<dbReference type="InterPro" id="IPR029071">
    <property type="entry name" value="Ubiquitin-like_domsf"/>
</dbReference>
<protein>
    <recommendedName>
        <fullName evidence="5">Ubiquitin</fullName>
    </recommendedName>
</protein>
<dbReference type="InterPro" id="IPR011047">
    <property type="entry name" value="Quinoprotein_ADH-like_sf"/>
</dbReference>
<dbReference type="Pfam" id="PF00627">
    <property type="entry name" value="UBA"/>
    <property type="match status" value="1"/>
</dbReference>
<feature type="region of interest" description="Disordered" evidence="1">
    <location>
        <begin position="370"/>
        <end position="409"/>
    </location>
</feature>
<dbReference type="Gene3D" id="3.10.20.90">
    <property type="entry name" value="Phosphatidylinositol 3-kinase Catalytic Subunit, Chain A, domain 1"/>
    <property type="match status" value="1"/>
</dbReference>
<reference evidence="4" key="1">
    <citation type="journal article" date="2024" name="Gigascience">
        <title>Chromosome-level genome of the poultry shaft louse Menopon gallinae provides insight into the host-switching and adaptive evolution of parasitic lice.</title>
        <authorList>
            <person name="Xu Y."/>
            <person name="Ma L."/>
            <person name="Liu S."/>
            <person name="Liang Y."/>
            <person name="Liu Q."/>
            <person name="He Z."/>
            <person name="Tian L."/>
            <person name="Duan Y."/>
            <person name="Cai W."/>
            <person name="Li H."/>
            <person name="Song F."/>
        </authorList>
    </citation>
    <scope>NUCLEOTIDE SEQUENCE</scope>
    <source>
        <strain evidence="4">Cailab_2023a</strain>
    </source>
</reference>
<dbReference type="GO" id="GO:0006511">
    <property type="term" value="P:ubiquitin-dependent protein catabolic process"/>
    <property type="evidence" value="ECO:0007669"/>
    <property type="project" value="TreeGrafter"/>
</dbReference>
<dbReference type="Gene3D" id="1.10.8.10">
    <property type="entry name" value="DNA helicase RuvA subunit, C-terminal domain"/>
    <property type="match status" value="1"/>
</dbReference>
<evidence type="ECO:0000259" key="2">
    <source>
        <dbReference type="PROSITE" id="PS50030"/>
    </source>
</evidence>
<evidence type="ECO:0000259" key="3">
    <source>
        <dbReference type="PROSITE" id="PS50053"/>
    </source>
</evidence>
<dbReference type="SMART" id="SM00213">
    <property type="entry name" value="UBQ"/>
    <property type="match status" value="1"/>
</dbReference>
<evidence type="ECO:0000313" key="4">
    <source>
        <dbReference type="EMBL" id="KAL0265912.1"/>
    </source>
</evidence>
<accession>A0AAW2H872</accession>
<dbReference type="PROSITE" id="PS50053">
    <property type="entry name" value="UBIQUITIN_2"/>
    <property type="match status" value="1"/>
</dbReference>
<dbReference type="SMART" id="SM00165">
    <property type="entry name" value="UBA"/>
    <property type="match status" value="1"/>
</dbReference>
<dbReference type="Pfam" id="PF00240">
    <property type="entry name" value="ubiquitin"/>
    <property type="match status" value="1"/>
</dbReference>
<dbReference type="SUPFAM" id="SSF54236">
    <property type="entry name" value="Ubiquitin-like"/>
    <property type="match status" value="1"/>
</dbReference>
<feature type="compositionally biased region" description="Basic and acidic residues" evidence="1">
    <location>
        <begin position="370"/>
        <end position="379"/>
    </location>
</feature>
<dbReference type="SUPFAM" id="SSF46934">
    <property type="entry name" value="UBA-like"/>
    <property type="match status" value="1"/>
</dbReference>
<dbReference type="CDD" id="cd17039">
    <property type="entry name" value="Ubl_ubiquitin_like"/>
    <property type="match status" value="1"/>
</dbReference>
<dbReference type="SUPFAM" id="SSF50998">
    <property type="entry name" value="Quinoprotein alcohol dehydrogenase-like"/>
    <property type="match status" value="1"/>
</dbReference>
<dbReference type="AlphaFoldDB" id="A0AAW2H872"/>
<proteinExistence type="predicted"/>
<feature type="domain" description="Ubiquitin-like" evidence="3">
    <location>
        <begin position="289"/>
        <end position="369"/>
    </location>
</feature>
<evidence type="ECO:0000256" key="1">
    <source>
        <dbReference type="SAM" id="MobiDB-lite"/>
    </source>
</evidence>
<organism evidence="4">
    <name type="scientific">Menopon gallinae</name>
    <name type="common">poultry shaft louse</name>
    <dbReference type="NCBI Taxonomy" id="328185"/>
    <lineage>
        <taxon>Eukaryota</taxon>
        <taxon>Metazoa</taxon>
        <taxon>Ecdysozoa</taxon>
        <taxon>Arthropoda</taxon>
        <taxon>Hexapoda</taxon>
        <taxon>Insecta</taxon>
        <taxon>Pterygota</taxon>
        <taxon>Neoptera</taxon>
        <taxon>Paraneoptera</taxon>
        <taxon>Psocodea</taxon>
        <taxon>Troctomorpha</taxon>
        <taxon>Phthiraptera</taxon>
        <taxon>Amblycera</taxon>
        <taxon>Menoponidae</taxon>
        <taxon>Menopon</taxon>
    </lineage>
</organism>
<name>A0AAW2H872_9NEOP</name>
<dbReference type="PANTHER" id="PTHR10677">
    <property type="entry name" value="UBIQUILIN"/>
    <property type="match status" value="1"/>
</dbReference>
<dbReference type="Gene3D" id="2.130.10.10">
    <property type="entry name" value="YVTN repeat-like/Quinoprotein amine dehydrogenase"/>
    <property type="match status" value="1"/>
</dbReference>
<dbReference type="GO" id="GO:0005829">
    <property type="term" value="C:cytosol"/>
    <property type="evidence" value="ECO:0007669"/>
    <property type="project" value="TreeGrafter"/>
</dbReference>
<dbReference type="InterPro" id="IPR000626">
    <property type="entry name" value="Ubiquitin-like_dom"/>
</dbReference>
<feature type="domain" description="UBA" evidence="2">
    <location>
        <begin position="552"/>
        <end position="593"/>
    </location>
</feature>
<evidence type="ECO:0008006" key="5">
    <source>
        <dbReference type="Google" id="ProtNLM"/>
    </source>
</evidence>
<dbReference type="InterPro" id="IPR015940">
    <property type="entry name" value="UBA"/>
</dbReference>
<comment type="caution">
    <text evidence="4">The sequence shown here is derived from an EMBL/GenBank/DDBJ whole genome shotgun (WGS) entry which is preliminary data.</text>
</comment>
<dbReference type="InterPro" id="IPR015943">
    <property type="entry name" value="WD40/YVTN_repeat-like_dom_sf"/>
</dbReference>